<evidence type="ECO:0000313" key="3">
    <source>
        <dbReference type="Proteomes" id="UP000249082"/>
    </source>
</evidence>
<sequence length="72" mass="7829">MRLSKDRQTTRASVKLGKWVELDARTDFSPPGLVAVGVLVSSILLSTSVLVAAAGRAKARRIQARENRSPRL</sequence>
<dbReference type="Proteomes" id="UP000249082">
    <property type="component" value="Unassembled WGS sequence"/>
</dbReference>
<dbReference type="AlphaFoldDB" id="A0A2W5NJG9"/>
<reference evidence="2 3" key="1">
    <citation type="submission" date="2017-08" db="EMBL/GenBank/DDBJ databases">
        <title>Infants hospitalized years apart are colonized by the same room-sourced microbial strains.</title>
        <authorList>
            <person name="Brooks B."/>
            <person name="Olm M.R."/>
            <person name="Firek B.A."/>
            <person name="Baker R."/>
            <person name="Thomas B.C."/>
            <person name="Morowitz M.J."/>
            <person name="Banfield J.F."/>
        </authorList>
    </citation>
    <scope>NUCLEOTIDE SEQUENCE [LARGE SCALE GENOMIC DNA]</scope>
    <source>
        <strain evidence="2">S2_005_002_R2_33</strain>
    </source>
</reference>
<name>A0A2W5NJG9_9SPHN</name>
<protein>
    <submittedName>
        <fullName evidence="2">Uncharacterized protein</fullName>
    </submittedName>
</protein>
<gene>
    <name evidence="2" type="ORF">DI555_16240</name>
</gene>
<evidence type="ECO:0000256" key="1">
    <source>
        <dbReference type="SAM" id="Phobius"/>
    </source>
</evidence>
<proteinExistence type="predicted"/>
<comment type="caution">
    <text evidence="2">The sequence shown here is derived from an EMBL/GenBank/DDBJ whole genome shotgun (WGS) entry which is preliminary data.</text>
</comment>
<keyword evidence="1" id="KW-0812">Transmembrane</keyword>
<feature type="transmembrane region" description="Helical" evidence="1">
    <location>
        <begin position="32"/>
        <end position="55"/>
    </location>
</feature>
<organism evidence="2 3">
    <name type="scientific">Novosphingobium pentaromativorans</name>
    <dbReference type="NCBI Taxonomy" id="205844"/>
    <lineage>
        <taxon>Bacteria</taxon>
        <taxon>Pseudomonadati</taxon>
        <taxon>Pseudomonadota</taxon>
        <taxon>Alphaproteobacteria</taxon>
        <taxon>Sphingomonadales</taxon>
        <taxon>Sphingomonadaceae</taxon>
        <taxon>Novosphingobium</taxon>
    </lineage>
</organism>
<keyword evidence="1" id="KW-1133">Transmembrane helix</keyword>
<accession>A0A2W5NJG9</accession>
<dbReference type="EMBL" id="QFPX01000014">
    <property type="protein sequence ID" value="PZQ53562.1"/>
    <property type="molecule type" value="Genomic_DNA"/>
</dbReference>
<keyword evidence="1" id="KW-0472">Membrane</keyword>
<evidence type="ECO:0000313" key="2">
    <source>
        <dbReference type="EMBL" id="PZQ53562.1"/>
    </source>
</evidence>